<evidence type="ECO:0000313" key="5">
    <source>
        <dbReference type="Proteomes" id="UP000243750"/>
    </source>
</evidence>
<sequence length="292" mass="34017">MPLLRSVRLRPLVLFLCLCALTSCSSTRLAYSNLNWLISWKTGDYIPLTSTQKNWLSTRVDEHLDWHCSIEIPDYRSLLANLQTTLALDDLQASSLIDQIPQFEPAVDRVLLEIAPTMAELFQQLDDSQIAALEANLAEQHQEMHDKFVAPDSTTQAEERSERLEKRLRRWLGRLNESQRQRIESWSVEMEGQNRLWLDNRQHWQQQLLATLRSRSDPGFTAQITDLLIERERYWTTEFKEQTEINSRRGAAMLADVINLASDKQLTRMREQFATLDQDLQQMQCERPSTSA</sequence>
<dbReference type="AlphaFoldDB" id="A0AA91Z644"/>
<proteinExistence type="predicted"/>
<keyword evidence="6" id="KW-1185">Reference proteome</keyword>
<organism evidence="3 5">
    <name type="scientific">Halopseudomonas pelagia</name>
    <dbReference type="NCBI Taxonomy" id="553151"/>
    <lineage>
        <taxon>Bacteria</taxon>
        <taxon>Pseudomonadati</taxon>
        <taxon>Pseudomonadota</taxon>
        <taxon>Gammaproteobacteria</taxon>
        <taxon>Pseudomonadales</taxon>
        <taxon>Pseudomonadaceae</taxon>
        <taxon>Halopseudomonas</taxon>
    </lineage>
</organism>
<protein>
    <recommendedName>
        <fullName evidence="7">Lipoprotein</fullName>
    </recommendedName>
</protein>
<feature type="coiled-coil region" evidence="1">
    <location>
        <begin position="154"/>
        <end position="181"/>
    </location>
</feature>
<keyword evidence="1" id="KW-0175">Coiled coil</keyword>
<name>A0AA91Z644_9GAMM</name>
<dbReference type="EMBL" id="NWMT01000088">
    <property type="protein sequence ID" value="PCC99722.1"/>
    <property type="molecule type" value="Genomic_DNA"/>
</dbReference>
<gene>
    <name evidence="3" type="ORF">CO192_07815</name>
    <name evidence="4" type="ORF">EAO82_08580</name>
</gene>
<keyword evidence="2" id="KW-0732">Signal</keyword>
<evidence type="ECO:0000313" key="3">
    <source>
        <dbReference type="EMBL" id="PCC99722.1"/>
    </source>
</evidence>
<evidence type="ECO:0000256" key="2">
    <source>
        <dbReference type="SAM" id="SignalP"/>
    </source>
</evidence>
<dbReference type="Proteomes" id="UP000243750">
    <property type="component" value="Unassembled WGS sequence"/>
</dbReference>
<dbReference type="Pfam" id="PF19795">
    <property type="entry name" value="DUF6279"/>
    <property type="match status" value="1"/>
</dbReference>
<dbReference type="PIRSF" id="PIRSF028200">
    <property type="entry name" value="UCP028200"/>
    <property type="match status" value="1"/>
</dbReference>
<reference evidence="3 5" key="1">
    <citation type="submission" date="2017-09" db="EMBL/GenBank/DDBJ databases">
        <title>Bacterial and phytoplankton interrelationship in Kongsfjorden, an Arctic fjord.</title>
        <authorList>
            <person name="Sinha R."/>
            <person name="Krishnan K."/>
        </authorList>
    </citation>
    <scope>NUCLEOTIDE SEQUENCE [LARGE SCALE GENOMIC DNA]</scope>
    <source>
        <strain evidence="3 5">58</strain>
    </source>
</reference>
<feature type="chain" id="PRO_5041685227" description="Lipoprotein" evidence="2">
    <location>
        <begin position="31"/>
        <end position="292"/>
    </location>
</feature>
<dbReference type="EMBL" id="CP033116">
    <property type="protein sequence ID" value="QFY56416.1"/>
    <property type="molecule type" value="Genomic_DNA"/>
</dbReference>
<accession>A0AA91Z644</accession>
<evidence type="ECO:0000313" key="6">
    <source>
        <dbReference type="Proteomes" id="UP000344571"/>
    </source>
</evidence>
<evidence type="ECO:0008006" key="7">
    <source>
        <dbReference type="Google" id="ProtNLM"/>
    </source>
</evidence>
<evidence type="ECO:0000313" key="4">
    <source>
        <dbReference type="EMBL" id="QFY56416.1"/>
    </source>
</evidence>
<dbReference type="Proteomes" id="UP000344571">
    <property type="component" value="Chromosome"/>
</dbReference>
<dbReference type="InterPro" id="IPR016875">
    <property type="entry name" value="UCP028200"/>
</dbReference>
<feature type="signal peptide" evidence="2">
    <location>
        <begin position="1"/>
        <end position="30"/>
    </location>
</feature>
<dbReference type="PROSITE" id="PS51257">
    <property type="entry name" value="PROKAR_LIPOPROTEIN"/>
    <property type="match status" value="1"/>
</dbReference>
<evidence type="ECO:0000256" key="1">
    <source>
        <dbReference type="SAM" id="Coils"/>
    </source>
</evidence>
<reference evidence="4 6" key="2">
    <citation type="submission" date="2018-10" db="EMBL/GenBank/DDBJ databases">
        <title>Complete genome sequence of Pseudomonas pelagia strain Kongs-67.</title>
        <authorList>
            <person name="Sinha R.K."/>
            <person name="Krishnan K."/>
        </authorList>
    </citation>
    <scope>NUCLEOTIDE SEQUENCE [LARGE SCALE GENOMIC DNA]</scope>
    <source>
        <strain evidence="4 6">Kongs-67</strain>
    </source>
</reference>